<keyword evidence="1" id="KW-0678">Repressor</keyword>
<dbReference type="InterPro" id="IPR009057">
    <property type="entry name" value="Homeodomain-like_sf"/>
</dbReference>
<dbReference type="SUPFAM" id="SSF46689">
    <property type="entry name" value="Homeodomain-like"/>
    <property type="match status" value="1"/>
</dbReference>
<dbReference type="GO" id="GO:0003677">
    <property type="term" value="F:DNA binding"/>
    <property type="evidence" value="ECO:0007669"/>
    <property type="project" value="UniProtKB-UniRule"/>
</dbReference>
<dbReference type="PANTHER" id="PTHR43479">
    <property type="entry name" value="ACREF/ENVCD OPERON REPRESSOR-RELATED"/>
    <property type="match status" value="1"/>
</dbReference>
<dbReference type="PROSITE" id="PS50977">
    <property type="entry name" value="HTH_TETR_2"/>
    <property type="match status" value="1"/>
</dbReference>
<dbReference type="Pfam" id="PF00440">
    <property type="entry name" value="TetR_N"/>
    <property type="match status" value="1"/>
</dbReference>
<keyword evidence="6" id="KW-1185">Reference proteome</keyword>
<organism evidence="5 6">
    <name type="scientific">Amphibacillus xylanus (strain ATCC 51415 / DSM 6626 / JCM 7361 / LMG 17667 / NBRC 15112 / Ep01)</name>
    <dbReference type="NCBI Taxonomy" id="698758"/>
    <lineage>
        <taxon>Bacteria</taxon>
        <taxon>Bacillati</taxon>
        <taxon>Bacillota</taxon>
        <taxon>Bacilli</taxon>
        <taxon>Bacillales</taxon>
        <taxon>Bacillaceae</taxon>
        <taxon>Amphibacillus</taxon>
    </lineage>
</organism>
<evidence type="ECO:0000313" key="6">
    <source>
        <dbReference type="Proteomes" id="UP000006294"/>
    </source>
</evidence>
<dbReference type="Gene3D" id="1.10.357.10">
    <property type="entry name" value="Tetracycline Repressor, domain 2"/>
    <property type="match status" value="1"/>
</dbReference>
<dbReference type="AlphaFoldDB" id="K0J684"/>
<dbReference type="RefSeq" id="WP_015009159.1">
    <property type="nucleotide sequence ID" value="NC_018704.1"/>
</dbReference>
<evidence type="ECO:0000256" key="2">
    <source>
        <dbReference type="ARBA" id="ARBA00023125"/>
    </source>
</evidence>
<dbReference type="HOGENOM" id="CLU_087539_6_3_9"/>
<dbReference type="KEGG" id="axl:AXY_04210"/>
<protein>
    <submittedName>
        <fullName evidence="5">Putative TetR family transcriptional regulator</fullName>
    </submittedName>
</protein>
<feature type="domain" description="HTH tetR-type" evidence="4">
    <location>
        <begin position="22"/>
        <end position="82"/>
    </location>
</feature>
<dbReference type="EMBL" id="AP012050">
    <property type="protein sequence ID" value="BAM46553.1"/>
    <property type="molecule type" value="Genomic_DNA"/>
</dbReference>
<reference evidence="5 6" key="1">
    <citation type="submission" date="2011-01" db="EMBL/GenBank/DDBJ databases">
        <title>Whole genome sequence of Amphibacillus xylinus NBRC 15112.</title>
        <authorList>
            <person name="Nakazawa H."/>
            <person name="Katano Y."/>
            <person name="Nakamura S."/>
            <person name="Sasagawa M."/>
            <person name="Fukada J."/>
            <person name="Arai T."/>
            <person name="Sasakura N."/>
            <person name="Mochizuki D."/>
            <person name="Hosoyama A."/>
            <person name="Harada K."/>
            <person name="Horikawa H."/>
            <person name="Kato Y."/>
            <person name="Harada T."/>
            <person name="Sasaki K."/>
            <person name="Sekiguchi M."/>
            <person name="Hodoyama M."/>
            <person name="Nishiko R."/>
            <person name="Narita H."/>
            <person name="Hanamaki A."/>
            <person name="Hata C."/>
            <person name="Konno Y."/>
            <person name="Niimura Y."/>
            <person name="Yamazaki S."/>
            <person name="Fujita N."/>
        </authorList>
    </citation>
    <scope>NUCLEOTIDE SEQUENCE [LARGE SCALE GENOMIC DNA]</scope>
    <source>
        <strain evidence="6">ATCC 51415 / DSM 6626 / JCM 7361 / LMG 17667 / NBRC 15112 / Ep01</strain>
    </source>
</reference>
<keyword evidence="2 3" id="KW-0238">DNA-binding</keyword>
<dbReference type="STRING" id="698758.AXY_04210"/>
<dbReference type="InterPro" id="IPR050624">
    <property type="entry name" value="HTH-type_Tx_Regulator"/>
</dbReference>
<evidence type="ECO:0000259" key="4">
    <source>
        <dbReference type="PROSITE" id="PS50977"/>
    </source>
</evidence>
<evidence type="ECO:0000313" key="5">
    <source>
        <dbReference type="EMBL" id="BAM46553.1"/>
    </source>
</evidence>
<dbReference type="OrthoDB" id="9810250at2"/>
<dbReference type="eggNOG" id="COG1309">
    <property type="taxonomic scope" value="Bacteria"/>
</dbReference>
<gene>
    <name evidence="5" type="ordered locus">AXY_04210</name>
</gene>
<sequence>MAEKQHRKNKEILRLSNEESNRFTKECIETALLELMNEKEFKEISITDIVTRAGVSRSAYYRNYSSKKDILNKYLNTIVETITDSLESHRNDDNDFNFWLSLFTRARTYADKFLILLKAGFDGIILSSANETVLDRIPKENDLASEKYEIYFWIGAFYNLLREWVLSGMKESDEEMAAIGQRMSANFSLQAHYHLNLDDSR</sequence>
<name>K0J684_AMPXN</name>
<dbReference type="PANTHER" id="PTHR43479:SF11">
    <property type="entry name" value="ACREF_ENVCD OPERON REPRESSOR-RELATED"/>
    <property type="match status" value="1"/>
</dbReference>
<evidence type="ECO:0000256" key="3">
    <source>
        <dbReference type="PROSITE-ProRule" id="PRU00335"/>
    </source>
</evidence>
<dbReference type="InterPro" id="IPR001647">
    <property type="entry name" value="HTH_TetR"/>
</dbReference>
<feature type="DNA-binding region" description="H-T-H motif" evidence="3">
    <location>
        <begin position="45"/>
        <end position="64"/>
    </location>
</feature>
<accession>K0J684</accession>
<dbReference type="Proteomes" id="UP000006294">
    <property type="component" value="Chromosome"/>
</dbReference>
<proteinExistence type="predicted"/>
<evidence type="ECO:0000256" key="1">
    <source>
        <dbReference type="ARBA" id="ARBA00022491"/>
    </source>
</evidence>